<dbReference type="Pfam" id="PF03006">
    <property type="entry name" value="HlyIII"/>
    <property type="match status" value="1"/>
</dbReference>
<dbReference type="GO" id="GO:0016020">
    <property type="term" value="C:membrane"/>
    <property type="evidence" value="ECO:0007669"/>
    <property type="project" value="UniProtKB-SubCell"/>
</dbReference>
<organism evidence="7 8">
    <name type="scientific">Bdellovibrio bacteriovorus</name>
    <dbReference type="NCBI Taxonomy" id="959"/>
    <lineage>
        <taxon>Bacteria</taxon>
        <taxon>Pseudomonadati</taxon>
        <taxon>Bdellovibrionota</taxon>
        <taxon>Bdellovibrionia</taxon>
        <taxon>Bdellovibrionales</taxon>
        <taxon>Pseudobdellovibrionaceae</taxon>
        <taxon>Bdellovibrio</taxon>
    </lineage>
</organism>
<keyword evidence="2 6" id="KW-0812">Transmembrane</keyword>
<comment type="caution">
    <text evidence="7">The sequence shown here is derived from an EMBL/GenBank/DDBJ whole genome shotgun (WGS) entry which is preliminary data.</text>
</comment>
<dbReference type="AlphaFoldDB" id="A0A150WQ29"/>
<accession>A0A150WQ29</accession>
<dbReference type="RefSeq" id="WP_061834165.1">
    <property type="nucleotide sequence ID" value="NZ_LUKE01000001.1"/>
</dbReference>
<feature type="transmembrane region" description="Helical" evidence="6">
    <location>
        <begin position="162"/>
        <end position="186"/>
    </location>
</feature>
<dbReference type="InterPro" id="IPR004254">
    <property type="entry name" value="AdipoR/HlyIII-related"/>
</dbReference>
<dbReference type="PANTHER" id="PTHR20855:SF3">
    <property type="entry name" value="LD03007P"/>
    <property type="match status" value="1"/>
</dbReference>
<protein>
    <submittedName>
        <fullName evidence="7">Hemolysin III</fullName>
    </submittedName>
</protein>
<name>A0A150WQ29_BDEBC</name>
<feature type="transmembrane region" description="Helical" evidence="6">
    <location>
        <begin position="111"/>
        <end position="132"/>
    </location>
</feature>
<keyword evidence="4 6" id="KW-0472">Membrane</keyword>
<dbReference type="OrthoDB" id="5292759at2"/>
<evidence type="ECO:0000313" key="7">
    <source>
        <dbReference type="EMBL" id="KYG66601.1"/>
    </source>
</evidence>
<evidence type="ECO:0000256" key="6">
    <source>
        <dbReference type="SAM" id="Phobius"/>
    </source>
</evidence>
<dbReference type="EMBL" id="LUKE01000001">
    <property type="protein sequence ID" value="KYG66601.1"/>
    <property type="molecule type" value="Genomic_DNA"/>
</dbReference>
<feature type="transmembrane region" description="Helical" evidence="6">
    <location>
        <begin position="198"/>
        <end position="217"/>
    </location>
</feature>
<evidence type="ECO:0000256" key="1">
    <source>
        <dbReference type="ARBA" id="ARBA00004141"/>
    </source>
</evidence>
<evidence type="ECO:0000256" key="3">
    <source>
        <dbReference type="ARBA" id="ARBA00022989"/>
    </source>
</evidence>
<feature type="transmembrane region" description="Helical" evidence="6">
    <location>
        <begin position="139"/>
        <end position="156"/>
    </location>
</feature>
<keyword evidence="5" id="KW-0479">Metal-binding</keyword>
<feature type="transmembrane region" description="Helical" evidence="6">
    <location>
        <begin position="20"/>
        <end position="43"/>
    </location>
</feature>
<proteinExistence type="predicted"/>
<feature type="binding site" evidence="5">
    <location>
        <position position="73"/>
    </location>
    <ligand>
        <name>Zn(2+)</name>
        <dbReference type="ChEBI" id="CHEBI:29105"/>
    </ligand>
</feature>
<dbReference type="PANTHER" id="PTHR20855">
    <property type="entry name" value="ADIPOR/PROGESTIN RECEPTOR-RELATED"/>
    <property type="match status" value="1"/>
</dbReference>
<gene>
    <name evidence="7" type="ORF">AZI86_06030</name>
</gene>
<evidence type="ECO:0000256" key="2">
    <source>
        <dbReference type="ARBA" id="ARBA00022692"/>
    </source>
</evidence>
<feature type="transmembrane region" description="Helical" evidence="6">
    <location>
        <begin position="86"/>
        <end position="105"/>
    </location>
</feature>
<evidence type="ECO:0000313" key="8">
    <source>
        <dbReference type="Proteomes" id="UP000075320"/>
    </source>
</evidence>
<sequence length="218" mass="24829">MKDRIPRNLAAIRIEEGERLNTFTHAVAALFAILGSFMLLYLAASKQDTWRLFSFSIYAFTTVGLYLISTLYHAAPYSKKHFYRKLDYIGIYLKIAGNYTPYAILALRGNVGWMVLGVVWTLAIVGIMWEIYSPHKKRHLSFFIYGAMSVTVLPALKNLMDALPPLGFAMVLAGYASYAIGCYFFFNDERIKHGHGMWHVCVMAGTLFQFLCVLFYLT</sequence>
<keyword evidence="5" id="KW-0862">Zinc</keyword>
<keyword evidence="8" id="KW-1185">Reference proteome</keyword>
<feature type="transmembrane region" description="Helical" evidence="6">
    <location>
        <begin position="55"/>
        <end position="74"/>
    </location>
</feature>
<feature type="binding site" evidence="5">
    <location>
        <position position="195"/>
    </location>
    <ligand>
        <name>Zn(2+)</name>
        <dbReference type="ChEBI" id="CHEBI:29105"/>
    </ligand>
</feature>
<evidence type="ECO:0000256" key="4">
    <source>
        <dbReference type="ARBA" id="ARBA00023136"/>
    </source>
</evidence>
<comment type="subcellular location">
    <subcellularLocation>
        <location evidence="1">Membrane</location>
        <topology evidence="1">Multi-pass membrane protein</topology>
    </subcellularLocation>
</comment>
<keyword evidence="3 6" id="KW-1133">Transmembrane helix</keyword>
<dbReference type="Proteomes" id="UP000075320">
    <property type="component" value="Unassembled WGS sequence"/>
</dbReference>
<feature type="binding site" evidence="5">
    <location>
        <position position="199"/>
    </location>
    <ligand>
        <name>Zn(2+)</name>
        <dbReference type="ChEBI" id="CHEBI:29105"/>
    </ligand>
</feature>
<reference evidence="7 8" key="1">
    <citation type="submission" date="2016-03" db="EMBL/GenBank/DDBJ databases">
        <authorList>
            <person name="Ploux O."/>
        </authorList>
    </citation>
    <scope>NUCLEOTIDE SEQUENCE [LARGE SCALE GENOMIC DNA]</scope>
    <source>
        <strain evidence="7 8">R0</strain>
    </source>
</reference>
<evidence type="ECO:0000256" key="5">
    <source>
        <dbReference type="PIRSR" id="PIRSR604254-1"/>
    </source>
</evidence>
<dbReference type="GO" id="GO:0046872">
    <property type="term" value="F:metal ion binding"/>
    <property type="evidence" value="ECO:0007669"/>
    <property type="project" value="UniProtKB-KW"/>
</dbReference>